<evidence type="ECO:0000313" key="2">
    <source>
        <dbReference type="EMBL" id="KAJ1092834.1"/>
    </source>
</evidence>
<feature type="region of interest" description="Disordered" evidence="1">
    <location>
        <begin position="37"/>
        <end position="58"/>
    </location>
</feature>
<comment type="caution">
    <text evidence="2">The sequence shown here is derived from an EMBL/GenBank/DDBJ whole genome shotgun (WGS) entry which is preliminary data.</text>
</comment>
<sequence>MECLGGWLTAQDGDRLIAGLLTRARYAIESVDNRDTSASLQAAAEGRNGRGSWGADPIGRSYHPDVLEKARDGRGLGLMAAGSGRSEADLCAAEAEDACR</sequence>
<keyword evidence="3" id="KW-1185">Reference proteome</keyword>
<evidence type="ECO:0000256" key="1">
    <source>
        <dbReference type="SAM" id="MobiDB-lite"/>
    </source>
</evidence>
<reference evidence="2" key="1">
    <citation type="journal article" date="2022" name="bioRxiv">
        <title>Sequencing and chromosome-scale assembly of the giantPleurodeles waltlgenome.</title>
        <authorList>
            <person name="Brown T."/>
            <person name="Elewa A."/>
            <person name="Iarovenko S."/>
            <person name="Subramanian E."/>
            <person name="Araus A.J."/>
            <person name="Petzold A."/>
            <person name="Susuki M."/>
            <person name="Suzuki K.-i.T."/>
            <person name="Hayashi T."/>
            <person name="Toyoda A."/>
            <person name="Oliveira C."/>
            <person name="Osipova E."/>
            <person name="Leigh N.D."/>
            <person name="Simon A."/>
            <person name="Yun M.H."/>
        </authorList>
    </citation>
    <scope>NUCLEOTIDE SEQUENCE</scope>
    <source>
        <strain evidence="2">20211129_DDA</strain>
        <tissue evidence="2">Liver</tissue>
    </source>
</reference>
<proteinExistence type="predicted"/>
<gene>
    <name evidence="2" type="ORF">NDU88_005944</name>
</gene>
<protein>
    <submittedName>
        <fullName evidence="2">Uncharacterized protein</fullName>
    </submittedName>
</protein>
<organism evidence="2 3">
    <name type="scientific">Pleurodeles waltl</name>
    <name type="common">Iberian ribbed newt</name>
    <dbReference type="NCBI Taxonomy" id="8319"/>
    <lineage>
        <taxon>Eukaryota</taxon>
        <taxon>Metazoa</taxon>
        <taxon>Chordata</taxon>
        <taxon>Craniata</taxon>
        <taxon>Vertebrata</taxon>
        <taxon>Euteleostomi</taxon>
        <taxon>Amphibia</taxon>
        <taxon>Batrachia</taxon>
        <taxon>Caudata</taxon>
        <taxon>Salamandroidea</taxon>
        <taxon>Salamandridae</taxon>
        <taxon>Pleurodelinae</taxon>
        <taxon>Pleurodeles</taxon>
    </lineage>
</organism>
<dbReference type="EMBL" id="JANPWB010000015">
    <property type="protein sequence ID" value="KAJ1092834.1"/>
    <property type="molecule type" value="Genomic_DNA"/>
</dbReference>
<dbReference type="AlphaFoldDB" id="A0AAV7LQH7"/>
<evidence type="ECO:0000313" key="3">
    <source>
        <dbReference type="Proteomes" id="UP001066276"/>
    </source>
</evidence>
<name>A0AAV7LQH7_PLEWA</name>
<dbReference type="Proteomes" id="UP001066276">
    <property type="component" value="Chromosome 11"/>
</dbReference>
<accession>A0AAV7LQH7</accession>